<name>A0A9P7FKB0_9AGAM</name>
<comment type="similarity">
    <text evidence="4">Belongs to the copper transporter (Ctr) (TC 1.A.56) family. SLC31A subfamily.</text>
</comment>
<keyword evidence="7" id="KW-1185">Reference proteome</keyword>
<reference evidence="6" key="1">
    <citation type="journal article" date="2020" name="New Phytol.">
        <title>Comparative genomics reveals dynamic genome evolution in host specialist ectomycorrhizal fungi.</title>
        <authorList>
            <person name="Lofgren L.A."/>
            <person name="Nguyen N.H."/>
            <person name="Vilgalys R."/>
            <person name="Ruytinx J."/>
            <person name="Liao H.L."/>
            <person name="Branco S."/>
            <person name="Kuo A."/>
            <person name="LaButti K."/>
            <person name="Lipzen A."/>
            <person name="Andreopoulos W."/>
            <person name="Pangilinan J."/>
            <person name="Riley R."/>
            <person name="Hundley H."/>
            <person name="Na H."/>
            <person name="Barry K."/>
            <person name="Grigoriev I.V."/>
            <person name="Stajich J.E."/>
            <person name="Kennedy P.G."/>
        </authorList>
    </citation>
    <scope>NUCLEOTIDE SEQUENCE</scope>
    <source>
        <strain evidence="6">FC423</strain>
    </source>
</reference>
<organism evidence="6 7">
    <name type="scientific">Suillus discolor</name>
    <dbReference type="NCBI Taxonomy" id="1912936"/>
    <lineage>
        <taxon>Eukaryota</taxon>
        <taxon>Fungi</taxon>
        <taxon>Dikarya</taxon>
        <taxon>Basidiomycota</taxon>
        <taxon>Agaricomycotina</taxon>
        <taxon>Agaricomycetes</taxon>
        <taxon>Agaricomycetidae</taxon>
        <taxon>Boletales</taxon>
        <taxon>Suillineae</taxon>
        <taxon>Suillaceae</taxon>
        <taxon>Suillus</taxon>
    </lineage>
</organism>
<evidence type="ECO:0000256" key="5">
    <source>
        <dbReference type="SAM" id="MobiDB-lite"/>
    </source>
</evidence>
<comment type="subcellular location">
    <subcellularLocation>
        <location evidence="4">Membrane</location>
        <topology evidence="4">Multi-pass membrane protein</topology>
    </subcellularLocation>
</comment>
<proteinExistence type="inferred from homology"/>
<dbReference type="AlphaFoldDB" id="A0A9P7FKB0"/>
<comment type="caution">
    <text evidence="6">The sequence shown here is derived from an EMBL/GenBank/DDBJ whole genome shotgun (WGS) entry which is preliminary data.</text>
</comment>
<keyword evidence="2" id="KW-1133">Transmembrane helix</keyword>
<evidence type="ECO:0000256" key="3">
    <source>
        <dbReference type="ARBA" id="ARBA00023136"/>
    </source>
</evidence>
<protein>
    <recommendedName>
        <fullName evidence="4">Copper transport protein</fullName>
    </recommendedName>
</protein>
<dbReference type="GO" id="GO:0005375">
    <property type="term" value="F:copper ion transmembrane transporter activity"/>
    <property type="evidence" value="ECO:0007669"/>
    <property type="project" value="UniProtKB-UniRule"/>
</dbReference>
<dbReference type="GO" id="GO:0016020">
    <property type="term" value="C:membrane"/>
    <property type="evidence" value="ECO:0007669"/>
    <property type="project" value="UniProtKB-SubCell"/>
</dbReference>
<feature type="compositionally biased region" description="Polar residues" evidence="5">
    <location>
        <begin position="165"/>
        <end position="174"/>
    </location>
</feature>
<keyword evidence="4" id="KW-0187">Copper transport</keyword>
<feature type="region of interest" description="Disordered" evidence="5">
    <location>
        <begin position="240"/>
        <end position="261"/>
    </location>
</feature>
<dbReference type="RefSeq" id="XP_041299987.1">
    <property type="nucleotide sequence ID" value="XM_041434797.1"/>
</dbReference>
<dbReference type="EMBL" id="JABBWM010000001">
    <property type="protein sequence ID" value="KAG2120611.1"/>
    <property type="molecule type" value="Genomic_DNA"/>
</dbReference>
<feature type="region of interest" description="Disordered" evidence="5">
    <location>
        <begin position="148"/>
        <end position="180"/>
    </location>
</feature>
<evidence type="ECO:0000256" key="4">
    <source>
        <dbReference type="RuleBase" id="RU367022"/>
    </source>
</evidence>
<evidence type="ECO:0000313" key="7">
    <source>
        <dbReference type="Proteomes" id="UP000823399"/>
    </source>
</evidence>
<dbReference type="InterPro" id="IPR007274">
    <property type="entry name" value="Cop_transporter"/>
</dbReference>
<sequence>MHNGRTALSPTTFLLYTVSSHDIMMDGWVDYVHFSFLGEHILFSSLRLNTVWEFFLGVLLTSVICLSERFLSFAISKHWGPHFIGRSRLAKAVWRTVLYGVATTLRLTYMLIAMSYQVGLILAVVVMLSVGQFFLEYVDGAPGKSANYDKLRDPPLDSESEDDSYNMSTRSWQPRTRRMKSKPEAILIHPGDSNLARADAAAQELGIAGDTERVKANRYSVDQDAWEYGKGRDVARQLLGSTARRPRSPQDHPMSHISDGC</sequence>
<dbReference type="OrthoDB" id="73901at2759"/>
<dbReference type="Proteomes" id="UP000823399">
    <property type="component" value="Unassembled WGS sequence"/>
</dbReference>
<keyword evidence="3 4" id="KW-0472">Membrane</keyword>
<keyword evidence="4" id="KW-0186">Copper</keyword>
<dbReference type="GeneID" id="64697056"/>
<accession>A0A9P7FKB0</accession>
<evidence type="ECO:0000256" key="1">
    <source>
        <dbReference type="ARBA" id="ARBA00022692"/>
    </source>
</evidence>
<keyword evidence="4" id="KW-0813">Transport</keyword>
<dbReference type="Pfam" id="PF04145">
    <property type="entry name" value="Ctr"/>
    <property type="match status" value="1"/>
</dbReference>
<evidence type="ECO:0000256" key="2">
    <source>
        <dbReference type="ARBA" id="ARBA00022989"/>
    </source>
</evidence>
<keyword evidence="4" id="KW-0406">Ion transport</keyword>
<evidence type="ECO:0000313" key="6">
    <source>
        <dbReference type="EMBL" id="KAG2120611.1"/>
    </source>
</evidence>
<gene>
    <name evidence="6" type="ORF">F5147DRAFT_662628</name>
</gene>
<keyword evidence="1" id="KW-0812">Transmembrane</keyword>